<organism evidence="8 9">
    <name type="scientific">Scophthalmus maximus</name>
    <name type="common">Turbot</name>
    <name type="synonym">Psetta maxima</name>
    <dbReference type="NCBI Taxonomy" id="52904"/>
    <lineage>
        <taxon>Eukaryota</taxon>
        <taxon>Metazoa</taxon>
        <taxon>Chordata</taxon>
        <taxon>Craniata</taxon>
        <taxon>Vertebrata</taxon>
        <taxon>Euteleostomi</taxon>
        <taxon>Actinopterygii</taxon>
        <taxon>Neopterygii</taxon>
        <taxon>Teleostei</taxon>
        <taxon>Neoteleostei</taxon>
        <taxon>Acanthomorphata</taxon>
        <taxon>Carangaria</taxon>
        <taxon>Pleuronectiformes</taxon>
        <taxon>Pleuronectoidei</taxon>
        <taxon>Scophthalmidae</taxon>
        <taxon>Scophthalmus</taxon>
    </lineage>
</organism>
<evidence type="ECO:0000256" key="3">
    <source>
        <dbReference type="ARBA" id="ARBA00007129"/>
    </source>
</evidence>
<dbReference type="InterPro" id="IPR000007">
    <property type="entry name" value="Tubby_C"/>
</dbReference>
<dbReference type="InterPro" id="IPR013783">
    <property type="entry name" value="Ig-like_fold"/>
</dbReference>
<evidence type="ECO:0000256" key="1">
    <source>
        <dbReference type="ARBA" id="ARBA00004496"/>
    </source>
</evidence>
<dbReference type="PRINTS" id="PR01573">
    <property type="entry name" value="SUPERTUBBY"/>
</dbReference>
<dbReference type="InterPro" id="IPR003961">
    <property type="entry name" value="FN3_dom"/>
</dbReference>
<feature type="compositionally biased region" description="Basic residues" evidence="6">
    <location>
        <begin position="133"/>
        <end position="149"/>
    </location>
</feature>
<dbReference type="Gene3D" id="2.60.40.10">
    <property type="entry name" value="Immunoglobulins"/>
    <property type="match status" value="1"/>
</dbReference>
<reference evidence="8 9" key="1">
    <citation type="submission" date="2019-06" db="EMBL/GenBank/DDBJ databases">
        <title>Draft genomes of female and male turbot (Scophthalmus maximus).</title>
        <authorList>
            <person name="Xu H."/>
            <person name="Xu X.-W."/>
            <person name="Shao C."/>
            <person name="Chen S."/>
        </authorList>
    </citation>
    <scope>NUCLEOTIDE SEQUENCE [LARGE SCALE GENOMIC DNA]</scope>
    <source>
        <strain evidence="8">Ysfricsl-2016a</strain>
        <tissue evidence="8">Blood</tissue>
    </source>
</reference>
<accession>A0A6A4RZF0</accession>
<comment type="caution">
    <text evidence="8">The sequence shown here is derived from an EMBL/GenBank/DDBJ whole genome shotgun (WGS) entry which is preliminary data.</text>
</comment>
<dbReference type="AlphaFoldDB" id="A0A6A4RZF0"/>
<dbReference type="PROSITE" id="PS01200">
    <property type="entry name" value="TUB_1"/>
    <property type="match status" value="1"/>
</dbReference>
<evidence type="ECO:0000256" key="5">
    <source>
        <dbReference type="ARBA" id="ARBA00022525"/>
    </source>
</evidence>
<dbReference type="Proteomes" id="UP000438429">
    <property type="component" value="Unassembled WGS sequence"/>
</dbReference>
<sequence length="701" mass="80522">MEEPDIRQQKLDNQRTLLIKKQQKKRADSQMVTANWDTRQKNRKHKAARSDETPLLISQSLSSSSLSDQVEHAHDNPLDEITLGECNMTASETLEERPSEEPATPKKDLNLEVDNEPEVKCDVNNDSPSEGKKTKKKDVKKDKGIHKTARCQISEEGKDEEVREKEKKRKKRKEAEKTTPSLASLNSNYRESSSSDSESNERPTSPMSVEDLEKFALRPAPRDVTIQCRVTRDRRGMEKGIYPTYYLHMEKEDGQRVFLMAGRKRKKCKTSNYLISTDPTNLSRDTNCYIGKLRSNVLGTKFIVYDGGENPEKKPFIKESESVRQELAAICYDLETLLVRNANGNKDKLVTLVNKSPSWKEETQSYVLNFHGRVTQASVKNFQIIHPDNEDYIVMQFGRVAEDVFSMDYSFPMSALQAFAITLSSFDGKLALLITQKEACLYHNNKNKDAEEPHEVADRASWIQVSALACYKDLKILSSHKSFIVHLKRIFIISSDSITQGVDKFMCMLTKKRSGHHFCSVKTSIPMTNDDYDKIFTDLDAFRISLCHNGHDGNETCEVLDDQYTPVTNIKPNAPCCLTVRHNSSQYHFTWKSTYEEFKDYTSLVDSFKYQLHYFKRDKKVISHDINTDRTKFSVDDRAFVPDTVYAARVRSSPNLAFYKGQWSDWSSEVHWNTESSMSVTVDDFGAYQGTLKSRVIHWNF</sequence>
<dbReference type="InterPro" id="IPR025659">
    <property type="entry name" value="Tubby-like_C"/>
</dbReference>
<dbReference type="InterPro" id="IPR005398">
    <property type="entry name" value="Tubby_N"/>
</dbReference>
<dbReference type="Pfam" id="PF01167">
    <property type="entry name" value="Tub"/>
    <property type="match status" value="2"/>
</dbReference>
<evidence type="ECO:0000256" key="4">
    <source>
        <dbReference type="ARBA" id="ARBA00022490"/>
    </source>
</evidence>
<feature type="compositionally biased region" description="Basic and acidic residues" evidence="6">
    <location>
        <begin position="153"/>
        <end position="165"/>
    </location>
</feature>
<feature type="compositionally biased region" description="Basic and acidic residues" evidence="6">
    <location>
        <begin position="94"/>
        <end position="110"/>
    </location>
</feature>
<gene>
    <name evidence="8" type="ORF">F2P81_022179</name>
</gene>
<dbReference type="Pfam" id="PF16322">
    <property type="entry name" value="Tub_N"/>
    <property type="match status" value="1"/>
</dbReference>
<dbReference type="InterPro" id="IPR036116">
    <property type="entry name" value="FN3_sf"/>
</dbReference>
<dbReference type="PANTHER" id="PTHR16517:SF111">
    <property type="entry name" value="SI:DKEY-220F10.4"/>
    <property type="match status" value="1"/>
</dbReference>
<dbReference type="Gene3D" id="3.20.90.10">
    <property type="entry name" value="Tubby Protein, Chain A"/>
    <property type="match status" value="2"/>
</dbReference>
<dbReference type="PRINTS" id="PR01574">
    <property type="entry name" value="TUBBYPROTEIN"/>
</dbReference>
<keyword evidence="5" id="KW-0964">Secreted</keyword>
<comment type="subcellular location">
    <subcellularLocation>
        <location evidence="1">Cytoplasm</location>
    </subcellularLocation>
    <subcellularLocation>
        <location evidence="2">Secreted</location>
    </subcellularLocation>
</comment>
<proteinExistence type="inferred from homology"/>
<feature type="compositionally biased region" description="Low complexity" evidence="6">
    <location>
        <begin position="55"/>
        <end position="67"/>
    </location>
</feature>
<dbReference type="PROSITE" id="PS50853">
    <property type="entry name" value="FN3"/>
    <property type="match status" value="1"/>
</dbReference>
<evidence type="ECO:0000313" key="9">
    <source>
        <dbReference type="Proteomes" id="UP000438429"/>
    </source>
</evidence>
<dbReference type="EMBL" id="VEVO01000020">
    <property type="protein sequence ID" value="KAF0025298.1"/>
    <property type="molecule type" value="Genomic_DNA"/>
</dbReference>
<feature type="domain" description="Fibronectin type-III" evidence="7">
    <location>
        <begin position="571"/>
        <end position="677"/>
    </location>
</feature>
<protein>
    <recommendedName>
        <fullName evidence="7">Fibronectin type-III domain-containing protein</fullName>
    </recommendedName>
</protein>
<dbReference type="GO" id="GO:0061512">
    <property type="term" value="P:protein localization to cilium"/>
    <property type="evidence" value="ECO:0007669"/>
    <property type="project" value="TreeGrafter"/>
</dbReference>
<dbReference type="SUPFAM" id="SSF49265">
    <property type="entry name" value="Fibronectin type III"/>
    <property type="match status" value="1"/>
</dbReference>
<dbReference type="InterPro" id="IPR018066">
    <property type="entry name" value="Tubby_C_CS"/>
</dbReference>
<evidence type="ECO:0000256" key="2">
    <source>
        <dbReference type="ARBA" id="ARBA00004613"/>
    </source>
</evidence>
<name>A0A6A4RZF0_SCOMX</name>
<feature type="region of interest" description="Disordered" evidence="6">
    <location>
        <begin position="20"/>
        <end position="208"/>
    </location>
</feature>
<evidence type="ECO:0000313" key="8">
    <source>
        <dbReference type="EMBL" id="KAF0025298.1"/>
    </source>
</evidence>
<evidence type="ECO:0000259" key="7">
    <source>
        <dbReference type="PROSITE" id="PS50853"/>
    </source>
</evidence>
<dbReference type="CDD" id="cd00063">
    <property type="entry name" value="FN3"/>
    <property type="match status" value="1"/>
</dbReference>
<dbReference type="GO" id="GO:0005576">
    <property type="term" value="C:extracellular region"/>
    <property type="evidence" value="ECO:0007669"/>
    <property type="project" value="UniProtKB-SubCell"/>
</dbReference>
<comment type="similarity">
    <text evidence="3">Belongs to the TUB family.</text>
</comment>
<dbReference type="PANTHER" id="PTHR16517">
    <property type="entry name" value="TUBBY-RELATED"/>
    <property type="match status" value="1"/>
</dbReference>
<evidence type="ECO:0000256" key="6">
    <source>
        <dbReference type="SAM" id="MobiDB-lite"/>
    </source>
</evidence>
<feature type="compositionally biased region" description="Low complexity" evidence="6">
    <location>
        <begin position="184"/>
        <end position="197"/>
    </location>
</feature>
<dbReference type="GO" id="GO:0005737">
    <property type="term" value="C:cytoplasm"/>
    <property type="evidence" value="ECO:0007669"/>
    <property type="project" value="UniProtKB-SubCell"/>
</dbReference>
<keyword evidence="4" id="KW-0963">Cytoplasm</keyword>
<dbReference type="SUPFAM" id="SSF54518">
    <property type="entry name" value="Tubby C-terminal domain-like"/>
    <property type="match status" value="1"/>
</dbReference>
<dbReference type="GO" id="GO:0005929">
    <property type="term" value="C:cilium"/>
    <property type="evidence" value="ECO:0007669"/>
    <property type="project" value="TreeGrafter"/>
</dbReference>